<evidence type="ECO:0000313" key="4">
    <source>
        <dbReference type="EMBL" id="CAB4804068.1"/>
    </source>
</evidence>
<evidence type="ECO:0000313" key="7">
    <source>
        <dbReference type="EMBL" id="CAB4992740.1"/>
    </source>
</evidence>
<organism evidence="7">
    <name type="scientific">freshwater metagenome</name>
    <dbReference type="NCBI Taxonomy" id="449393"/>
    <lineage>
        <taxon>unclassified sequences</taxon>
        <taxon>metagenomes</taxon>
        <taxon>ecological metagenomes</taxon>
    </lineage>
</organism>
<dbReference type="EMBL" id="CAFBOL010000038">
    <property type="protein sequence ID" value="CAB4992740.1"/>
    <property type="molecule type" value="Genomic_DNA"/>
</dbReference>
<dbReference type="EMBL" id="CAEZYF010000012">
    <property type="protein sequence ID" value="CAB4729616.1"/>
    <property type="molecule type" value="Genomic_DNA"/>
</dbReference>
<evidence type="ECO:0000313" key="3">
    <source>
        <dbReference type="EMBL" id="CAB4729616.1"/>
    </source>
</evidence>
<dbReference type="EMBL" id="CAFBIY010000003">
    <property type="protein sequence ID" value="CAB4846135.1"/>
    <property type="molecule type" value="Genomic_DNA"/>
</dbReference>
<evidence type="ECO:0000256" key="1">
    <source>
        <dbReference type="SAM" id="MobiDB-lite"/>
    </source>
</evidence>
<evidence type="ECO:0000313" key="5">
    <source>
        <dbReference type="EMBL" id="CAB4846135.1"/>
    </source>
</evidence>
<gene>
    <name evidence="3" type="ORF">UFOPK2656_02013</name>
    <name evidence="4" type="ORF">UFOPK3099_00295</name>
    <name evidence="5" type="ORF">UFOPK3267_00114</name>
    <name evidence="6" type="ORF">UFOPK3651_00881</name>
    <name evidence="7" type="ORF">UFOPK3931_01578</name>
    <name evidence="2" type="ORF">UFOPK4189_00944</name>
</gene>
<evidence type="ECO:0000313" key="2">
    <source>
        <dbReference type="EMBL" id="CAB4363163.1"/>
    </source>
</evidence>
<proteinExistence type="predicted"/>
<reference evidence="7" key="1">
    <citation type="submission" date="2020-05" db="EMBL/GenBank/DDBJ databases">
        <authorList>
            <person name="Chiriac C."/>
            <person name="Salcher M."/>
            <person name="Ghai R."/>
            <person name="Kavagutti S V."/>
        </authorList>
    </citation>
    <scope>NUCLEOTIDE SEQUENCE</scope>
</reference>
<feature type="compositionally biased region" description="Polar residues" evidence="1">
    <location>
        <begin position="402"/>
        <end position="414"/>
    </location>
</feature>
<dbReference type="EMBL" id="CAESGF010000004">
    <property type="protein sequence ID" value="CAB4363163.1"/>
    <property type="molecule type" value="Genomic_DNA"/>
</dbReference>
<protein>
    <submittedName>
        <fullName evidence="7">Unannotated protein</fullName>
    </submittedName>
</protein>
<name>A0A6J7NH66_9ZZZZ</name>
<evidence type="ECO:0000313" key="6">
    <source>
        <dbReference type="EMBL" id="CAB4921494.1"/>
    </source>
</evidence>
<dbReference type="AlphaFoldDB" id="A0A6J7NH66"/>
<sequence>MNPPTPTPGVPPSTTEILAATIAGVVERQLTQYITAMTQQVEAQGQRSEASQHALQTALEGRLAEFAQFQQLRMNEVEERLLGSPMGAALAGSIDAGELIALREHVDAQSAGAHARIDDLSRSARRFDEQTSALVQHVNDTTIALTQRMDDGNQALATAVEERLGFVRTSLEAVGPEVQRQVTEHSVMLTQRIDFAEHKITDRMLAMEDRVNEQTGTKIANLEATLGRIGAGFDEAIVALSQRMLELENGLAESKLQLELMHQKVGSIDEAGIDAVKDQLSSAVGEVMLVRIELDRVVANTDEKVNRATLRMAEIESLLQDEMDVSTTVQLERLDELERAVATLDPSKFAHDISTGPTAEAVAAPSTNSLADVTAPLLRPSSAQMPSTSLGDPAPITPPHGSPTTSTEASLSSF</sequence>
<feature type="compositionally biased region" description="Polar residues" evidence="1">
    <location>
        <begin position="381"/>
        <end position="390"/>
    </location>
</feature>
<dbReference type="EMBL" id="CAFAAV010000013">
    <property type="protein sequence ID" value="CAB4804068.1"/>
    <property type="molecule type" value="Genomic_DNA"/>
</dbReference>
<accession>A0A6J7NH66</accession>
<feature type="region of interest" description="Disordered" evidence="1">
    <location>
        <begin position="380"/>
        <end position="414"/>
    </location>
</feature>
<dbReference type="EMBL" id="CAFBMT010000004">
    <property type="protein sequence ID" value="CAB4921494.1"/>
    <property type="molecule type" value="Genomic_DNA"/>
</dbReference>